<proteinExistence type="predicted"/>
<sequence>MRAVFMKYLNQQTQRPEVVALASTESATTTTAFLLEHAAKILRGKIDRGELKEEHIYEVNLRN</sequence>
<reference evidence="1" key="1">
    <citation type="journal article" date="2021" name="Proc. Natl. Acad. Sci. U.S.A.">
        <title>A Catalog of Tens of Thousands of Viruses from Human Metagenomes Reveals Hidden Associations with Chronic Diseases.</title>
        <authorList>
            <person name="Tisza M.J."/>
            <person name="Buck C.B."/>
        </authorList>
    </citation>
    <scope>NUCLEOTIDE SEQUENCE</scope>
    <source>
        <strain evidence="1">Ctshb19</strain>
    </source>
</reference>
<organism evidence="1">
    <name type="scientific">Myoviridae sp. ctshb19</name>
    <dbReference type="NCBI Taxonomy" id="2825194"/>
    <lineage>
        <taxon>Viruses</taxon>
        <taxon>Duplodnaviria</taxon>
        <taxon>Heunggongvirae</taxon>
        <taxon>Uroviricota</taxon>
        <taxon>Caudoviricetes</taxon>
    </lineage>
</organism>
<name>A0A8S5UGL4_9CAUD</name>
<evidence type="ECO:0000313" key="1">
    <source>
        <dbReference type="EMBL" id="DAF93563.1"/>
    </source>
</evidence>
<accession>A0A8S5UGL4</accession>
<protein>
    <submittedName>
        <fullName evidence="1">Uncharacterized protein</fullName>
    </submittedName>
</protein>
<dbReference type="EMBL" id="BK016086">
    <property type="protein sequence ID" value="DAF93563.1"/>
    <property type="molecule type" value="Genomic_DNA"/>
</dbReference>